<gene>
    <name evidence="3" type="ORF">P278_03100</name>
</gene>
<dbReference type="EMBL" id="AYXY01000001">
    <property type="protein sequence ID" value="ETN96884.1"/>
    <property type="molecule type" value="Genomic_DNA"/>
</dbReference>
<name>W2USF2_9FLAO</name>
<evidence type="ECO:0000313" key="4">
    <source>
        <dbReference type="Proteomes" id="UP000018850"/>
    </source>
</evidence>
<dbReference type="PROSITE" id="PS51186">
    <property type="entry name" value="GNAT"/>
    <property type="match status" value="1"/>
</dbReference>
<dbReference type="GO" id="GO:0008080">
    <property type="term" value="F:N-acetyltransferase activity"/>
    <property type="evidence" value="ECO:0007669"/>
    <property type="project" value="InterPro"/>
</dbReference>
<dbReference type="Gene3D" id="3.40.630.30">
    <property type="match status" value="1"/>
</dbReference>
<evidence type="ECO:0000259" key="2">
    <source>
        <dbReference type="PROSITE" id="PS51186"/>
    </source>
</evidence>
<protein>
    <submittedName>
        <fullName evidence="3">GCN5-like N-acetyltransferase</fullName>
    </submittedName>
</protein>
<dbReference type="AlphaFoldDB" id="W2USF2"/>
<organism evidence="3 4">
    <name type="scientific">Zhouia amylolytica AD3</name>
    <dbReference type="NCBI Taxonomy" id="1286632"/>
    <lineage>
        <taxon>Bacteria</taxon>
        <taxon>Pseudomonadati</taxon>
        <taxon>Bacteroidota</taxon>
        <taxon>Flavobacteriia</taxon>
        <taxon>Flavobacteriales</taxon>
        <taxon>Flavobacteriaceae</taxon>
        <taxon>Zhouia</taxon>
    </lineage>
</organism>
<dbReference type="eggNOG" id="COG0456">
    <property type="taxonomic scope" value="Bacteria"/>
</dbReference>
<dbReference type="PANTHER" id="PTHR13947:SF37">
    <property type="entry name" value="LD18367P"/>
    <property type="match status" value="1"/>
</dbReference>
<dbReference type="STRING" id="376730.SAMN04487906_2054"/>
<sequence>MTFREANKADIKQIQIVRNSVTENTLSNPDLVTDDDCLDFITKRGKGWVCEIDNKIVGFSIVDLKEHNIWALFVHPVYSEKGIGRKLHDIMLDWYFNQTYQNVWLGTAPNTRAEMFYRKAGWTEVGTHGKGEIKFEMTFENWKGNRTAGNDV</sequence>
<dbReference type="InterPro" id="IPR016181">
    <property type="entry name" value="Acyl_CoA_acyltransferase"/>
</dbReference>
<reference evidence="3 4" key="2">
    <citation type="journal article" date="2016" name="Genome Announc.">
        <title>Draft Genome Sequence of Zhouia amylolytica AD3, Isolated from Tidal Flat Sediment.</title>
        <authorList>
            <person name="Jia B."/>
            <person name="Jin H.M."/>
            <person name="Lee H.J."/>
            <person name="Jeon C.O."/>
        </authorList>
    </citation>
    <scope>NUCLEOTIDE SEQUENCE [LARGE SCALE GENOMIC DNA]</scope>
    <source>
        <strain evidence="3 4">AD3</strain>
    </source>
</reference>
<dbReference type="CDD" id="cd04301">
    <property type="entry name" value="NAT_SF"/>
    <property type="match status" value="1"/>
</dbReference>
<keyword evidence="4" id="KW-1185">Reference proteome</keyword>
<comment type="caution">
    <text evidence="3">The sequence shown here is derived from an EMBL/GenBank/DDBJ whole genome shotgun (WGS) entry which is preliminary data.</text>
</comment>
<dbReference type="Pfam" id="PF00583">
    <property type="entry name" value="Acetyltransf_1"/>
    <property type="match status" value="1"/>
</dbReference>
<dbReference type="InterPro" id="IPR000182">
    <property type="entry name" value="GNAT_dom"/>
</dbReference>
<reference evidence="4" key="1">
    <citation type="submission" date="2013-11" db="EMBL/GenBank/DDBJ databases">
        <title>Draft genome sequence from a member of Zhouia, isolated tidal flat.</title>
        <authorList>
            <person name="Jin H."/>
            <person name="Jeon C.O."/>
        </authorList>
    </citation>
    <scope>NUCLEOTIDE SEQUENCE [LARGE SCALE GENOMIC DNA]</scope>
    <source>
        <strain evidence="4">AD3</strain>
    </source>
</reference>
<evidence type="ECO:0000256" key="1">
    <source>
        <dbReference type="ARBA" id="ARBA00022679"/>
    </source>
</evidence>
<evidence type="ECO:0000313" key="3">
    <source>
        <dbReference type="EMBL" id="ETN96884.1"/>
    </source>
</evidence>
<dbReference type="PANTHER" id="PTHR13947">
    <property type="entry name" value="GNAT FAMILY N-ACETYLTRANSFERASE"/>
    <property type="match status" value="1"/>
</dbReference>
<proteinExistence type="predicted"/>
<feature type="domain" description="N-acetyltransferase" evidence="2">
    <location>
        <begin position="1"/>
        <end position="142"/>
    </location>
</feature>
<accession>W2USF2</accession>
<dbReference type="SUPFAM" id="SSF55729">
    <property type="entry name" value="Acyl-CoA N-acyltransferases (Nat)"/>
    <property type="match status" value="1"/>
</dbReference>
<dbReference type="Proteomes" id="UP000018850">
    <property type="component" value="Unassembled WGS sequence"/>
</dbReference>
<dbReference type="InterPro" id="IPR050769">
    <property type="entry name" value="NAT_camello-type"/>
</dbReference>
<keyword evidence="1 3" id="KW-0808">Transferase</keyword>